<name>A0A3N4KA00_9PEZI</name>
<evidence type="ECO:0000256" key="5">
    <source>
        <dbReference type="ARBA" id="ARBA00022824"/>
    </source>
</evidence>
<keyword evidence="8 10" id="KW-0012">Acyltransferase</keyword>
<keyword evidence="5 10" id="KW-0256">Endoplasmic reticulum</keyword>
<keyword evidence="15" id="KW-1185">Reference proteome</keyword>
<gene>
    <name evidence="14" type="ORF">P167DRAFT_495967</name>
</gene>
<dbReference type="InParanoid" id="A0A3N4KA00"/>
<dbReference type="GO" id="GO:0008204">
    <property type="term" value="P:ergosterol metabolic process"/>
    <property type="evidence" value="ECO:0007669"/>
    <property type="project" value="TreeGrafter"/>
</dbReference>
<keyword evidence="6 13" id="KW-1133">Transmembrane helix</keyword>
<organism evidence="14 15">
    <name type="scientific">Morchella conica CCBAS932</name>
    <dbReference type="NCBI Taxonomy" id="1392247"/>
    <lineage>
        <taxon>Eukaryota</taxon>
        <taxon>Fungi</taxon>
        <taxon>Dikarya</taxon>
        <taxon>Ascomycota</taxon>
        <taxon>Pezizomycotina</taxon>
        <taxon>Pezizomycetes</taxon>
        <taxon>Pezizales</taxon>
        <taxon>Morchellaceae</taxon>
        <taxon>Morchella</taxon>
    </lineage>
</organism>
<feature type="transmembrane region" description="Helical" evidence="13">
    <location>
        <begin position="110"/>
        <end position="127"/>
    </location>
</feature>
<reference evidence="14 15" key="1">
    <citation type="journal article" date="2018" name="Nat. Ecol. Evol.">
        <title>Pezizomycetes genomes reveal the molecular basis of ectomycorrhizal truffle lifestyle.</title>
        <authorList>
            <person name="Murat C."/>
            <person name="Payen T."/>
            <person name="Noel B."/>
            <person name="Kuo A."/>
            <person name="Morin E."/>
            <person name="Chen J."/>
            <person name="Kohler A."/>
            <person name="Krizsan K."/>
            <person name="Balestrini R."/>
            <person name="Da Silva C."/>
            <person name="Montanini B."/>
            <person name="Hainaut M."/>
            <person name="Levati E."/>
            <person name="Barry K.W."/>
            <person name="Belfiori B."/>
            <person name="Cichocki N."/>
            <person name="Clum A."/>
            <person name="Dockter R.B."/>
            <person name="Fauchery L."/>
            <person name="Guy J."/>
            <person name="Iotti M."/>
            <person name="Le Tacon F."/>
            <person name="Lindquist E.A."/>
            <person name="Lipzen A."/>
            <person name="Malagnac F."/>
            <person name="Mello A."/>
            <person name="Molinier V."/>
            <person name="Miyauchi S."/>
            <person name="Poulain J."/>
            <person name="Riccioni C."/>
            <person name="Rubini A."/>
            <person name="Sitrit Y."/>
            <person name="Splivallo R."/>
            <person name="Traeger S."/>
            <person name="Wang M."/>
            <person name="Zifcakova L."/>
            <person name="Wipf D."/>
            <person name="Zambonelli A."/>
            <person name="Paolocci F."/>
            <person name="Nowrousian M."/>
            <person name="Ottonello S."/>
            <person name="Baldrian P."/>
            <person name="Spatafora J.W."/>
            <person name="Henrissat B."/>
            <person name="Nagy L.G."/>
            <person name="Aury J.M."/>
            <person name="Wincker P."/>
            <person name="Grigoriev I.V."/>
            <person name="Bonfante P."/>
            <person name="Martin F.M."/>
        </authorList>
    </citation>
    <scope>NUCLEOTIDE SEQUENCE [LARGE SCALE GENOMIC DNA]</scope>
    <source>
        <strain evidence="14 15">CCBAS932</strain>
    </source>
</reference>
<feature type="compositionally biased region" description="Polar residues" evidence="12">
    <location>
        <begin position="1"/>
        <end position="15"/>
    </location>
</feature>
<evidence type="ECO:0000256" key="4">
    <source>
        <dbReference type="ARBA" id="ARBA00022692"/>
    </source>
</evidence>
<evidence type="ECO:0000256" key="13">
    <source>
        <dbReference type="SAM" id="Phobius"/>
    </source>
</evidence>
<feature type="compositionally biased region" description="Polar residues" evidence="12">
    <location>
        <begin position="50"/>
        <end position="60"/>
    </location>
</feature>
<dbReference type="GO" id="GO:0005789">
    <property type="term" value="C:endoplasmic reticulum membrane"/>
    <property type="evidence" value="ECO:0007669"/>
    <property type="project" value="UniProtKB-SubCell"/>
</dbReference>
<evidence type="ECO:0000256" key="10">
    <source>
        <dbReference type="PIRNR" id="PIRNR000439"/>
    </source>
</evidence>
<sequence>MTILAATTASSSGKQLNGHASEIRPRPPFNHLPTPSEGNGHLKAARVESDNTSAISSGRSTPVPEDAPPSAHSIQHARREKRRRMFPTVAYESRVSHFDPQSQYHDFRGFFALFWIGIFIMVLNTALRNYRDTGKVLRTSIFSLFYAAPAELAFADLAMACSTVICLPLQKMFARNLVSWEKEGHLLQHLIQSIWLGIWVYLPFYLQWQWTHQVFFTLHALTLLMKIHSYSFYCGHLSDCHKQLKSLDSNNTTVESEADAELREKLAFELTCPEGKVTYPQNLTLPNFLDYLLCPTLCYEMSYPRVDHIRWAKVVEKAAAVFGCVFVLTVTSEEFILPVMTEAALRLESVQSWAEIGLVLLESISLLLFPYMITFLLVFLVIFEYVLGAFAEITCFADRHFYADWWNSTNWLEFSREWNIPVHRFLQRHVYGASRRHTSRSVATLVTFLISAAAHELVLFCITKKLRGYGFVCQMLQLPIIAVQRTKFMQSWHTLNNIMFWCSMIWGLAMVSNPSIMLARLDFENFTNCKI</sequence>
<dbReference type="PIRSF" id="PIRSF000439">
    <property type="entry name" value="Oat_ACAT_DAG_ARE"/>
    <property type="match status" value="1"/>
</dbReference>
<dbReference type="Proteomes" id="UP000277580">
    <property type="component" value="Unassembled WGS sequence"/>
</dbReference>
<dbReference type="InterPro" id="IPR004299">
    <property type="entry name" value="MBOAT_fam"/>
</dbReference>
<comment type="similarity">
    <text evidence="2 10">Belongs to the membrane-bound acyltransferase family. Sterol o-acyltransferase subfamily.</text>
</comment>
<feature type="transmembrane region" description="Helical" evidence="13">
    <location>
        <begin position="356"/>
        <end position="383"/>
    </location>
</feature>
<evidence type="ECO:0000256" key="6">
    <source>
        <dbReference type="ARBA" id="ARBA00022989"/>
    </source>
</evidence>
<feature type="active site" evidence="11">
    <location>
        <position position="455"/>
    </location>
</feature>
<evidence type="ECO:0000256" key="12">
    <source>
        <dbReference type="SAM" id="MobiDB-lite"/>
    </source>
</evidence>
<dbReference type="STRING" id="1392247.A0A3N4KA00"/>
<protein>
    <recommendedName>
        <fullName evidence="10">O-acyltransferase</fullName>
    </recommendedName>
</protein>
<dbReference type="PANTHER" id="PTHR10408:SF9">
    <property type="entry name" value="STEROL O-ACYLTRANSFERASE 2-RELATED"/>
    <property type="match status" value="1"/>
</dbReference>
<proteinExistence type="inferred from homology"/>
<dbReference type="AlphaFoldDB" id="A0A3N4KA00"/>
<dbReference type="EMBL" id="ML119187">
    <property type="protein sequence ID" value="RPB07327.1"/>
    <property type="molecule type" value="Genomic_DNA"/>
</dbReference>
<dbReference type="OrthoDB" id="10039049at2759"/>
<accession>A0A3N4KA00</accession>
<dbReference type="InterPro" id="IPR014371">
    <property type="entry name" value="Oat_ACAT_DAG_ARE"/>
</dbReference>
<evidence type="ECO:0000256" key="1">
    <source>
        <dbReference type="ARBA" id="ARBA00004477"/>
    </source>
</evidence>
<feature type="region of interest" description="Disordered" evidence="12">
    <location>
        <begin position="1"/>
        <end position="81"/>
    </location>
</feature>
<evidence type="ECO:0000256" key="3">
    <source>
        <dbReference type="ARBA" id="ARBA00022679"/>
    </source>
</evidence>
<feature type="transmembrane region" description="Helical" evidence="13">
    <location>
        <begin position="147"/>
        <end position="169"/>
    </location>
</feature>
<dbReference type="Pfam" id="PF03062">
    <property type="entry name" value="MBOAT"/>
    <property type="match status" value="1"/>
</dbReference>
<comment type="subcellular location">
    <subcellularLocation>
        <location evidence="1 10">Endoplasmic reticulum membrane</location>
        <topology evidence="1 10">Multi-pass membrane protein</topology>
    </subcellularLocation>
</comment>
<feature type="transmembrane region" description="Helical" evidence="13">
    <location>
        <begin position="442"/>
        <end position="460"/>
    </location>
</feature>
<evidence type="ECO:0000256" key="7">
    <source>
        <dbReference type="ARBA" id="ARBA00023136"/>
    </source>
</evidence>
<feature type="transmembrane region" description="Helical" evidence="13">
    <location>
        <begin position="318"/>
        <end position="336"/>
    </location>
</feature>
<dbReference type="PANTHER" id="PTHR10408">
    <property type="entry name" value="STEROL O-ACYLTRANSFERASE"/>
    <property type="match status" value="1"/>
</dbReference>
<evidence type="ECO:0000256" key="2">
    <source>
        <dbReference type="ARBA" id="ARBA00009010"/>
    </source>
</evidence>
<comment type="function">
    <text evidence="9">Sterol O-acyltransferase that catalyzes the formation of stery esters.</text>
</comment>
<keyword evidence="7 10" id="KW-0472">Membrane</keyword>
<dbReference type="GO" id="GO:0034737">
    <property type="term" value="F:ergosterol O-acyltransferase activity"/>
    <property type="evidence" value="ECO:0007669"/>
    <property type="project" value="TreeGrafter"/>
</dbReference>
<evidence type="ECO:0000256" key="11">
    <source>
        <dbReference type="PIRSR" id="PIRSR000439-1"/>
    </source>
</evidence>
<evidence type="ECO:0000313" key="14">
    <source>
        <dbReference type="EMBL" id="RPB07327.1"/>
    </source>
</evidence>
<keyword evidence="3 10" id="KW-0808">Transferase</keyword>
<evidence type="ECO:0000256" key="9">
    <source>
        <dbReference type="ARBA" id="ARBA00023568"/>
    </source>
</evidence>
<feature type="transmembrane region" description="Helical" evidence="13">
    <location>
        <begin position="495"/>
        <end position="516"/>
    </location>
</feature>
<evidence type="ECO:0000313" key="15">
    <source>
        <dbReference type="Proteomes" id="UP000277580"/>
    </source>
</evidence>
<keyword evidence="4 13" id="KW-0812">Transmembrane</keyword>
<evidence type="ECO:0000256" key="8">
    <source>
        <dbReference type="ARBA" id="ARBA00023315"/>
    </source>
</evidence>